<reference evidence="1" key="1">
    <citation type="submission" date="2018-06" db="EMBL/GenBank/DDBJ databases">
        <authorList>
            <person name="Ashton P.M."/>
            <person name="Dallman T."/>
            <person name="Nair S."/>
            <person name="De Pinna E."/>
            <person name="Peters T."/>
            <person name="Grant K."/>
        </authorList>
    </citation>
    <scope>NUCLEOTIDE SEQUENCE</scope>
    <source>
        <strain evidence="1">270101</strain>
    </source>
</reference>
<name>A0A3U5NE87_SALET</name>
<sequence>MNEPVILFCRQWAITASLETLLSTEYMTHVIPVYSKEDLCHKLGEYRYSPVILGIKPHEHVVYLYHMKMLFSRRPVLFVARCFWWTDYQLPAFVGMTKFRFCTLDDLSVGIKQLKHLPTMKLVGETVTNAISENYNITDAHIMKKANIWLYEQMAVSGLSQTESRVLLLLSGERRCKLSNRLLSFYKIRGLYKLGMTKNIINLYRGVRVRKELQAALPSIEKGRVEIYNFSPD</sequence>
<protein>
    <submittedName>
        <fullName evidence="1">Uncharacterized protein</fullName>
    </submittedName>
</protein>
<organism evidence="1">
    <name type="scientific">Salmonella enterica subsp. enterica serovar Bareilly</name>
    <dbReference type="NCBI Taxonomy" id="58096"/>
    <lineage>
        <taxon>Bacteria</taxon>
        <taxon>Pseudomonadati</taxon>
        <taxon>Pseudomonadota</taxon>
        <taxon>Gammaproteobacteria</taxon>
        <taxon>Enterobacterales</taxon>
        <taxon>Enterobacteriaceae</taxon>
        <taxon>Salmonella</taxon>
    </lineage>
</organism>
<evidence type="ECO:0000313" key="1">
    <source>
        <dbReference type="EMBL" id="EBS4747073.1"/>
    </source>
</evidence>
<comment type="caution">
    <text evidence="1">The sequence shown here is derived from an EMBL/GenBank/DDBJ whole genome shotgun (WGS) entry which is preliminary data.</text>
</comment>
<proteinExistence type="predicted"/>
<gene>
    <name evidence="1" type="ORF">DQY80_21765</name>
</gene>
<dbReference type="EMBL" id="AAGVPM010000020">
    <property type="protein sequence ID" value="EBS4747073.1"/>
    <property type="molecule type" value="Genomic_DNA"/>
</dbReference>
<dbReference type="AlphaFoldDB" id="A0A3U5NE87"/>
<accession>A0A3U5NE87</accession>